<keyword evidence="1" id="KW-0472">Membrane</keyword>
<sequence length="192" mass="21327">MVSPLPPLAIGFFGLGVGYFVVGGSYLANFPKDKDESVNRTLGQWMIWMPGFMQFITGTYIMLGLTIFSAFQSSPVLYMAGLAFTAYGVHWFAMGISKYRSSDTRVDGFMAIAFLWISITGAFIFYKAGDIPVMVLFIILTLIYIFDIPASFTQKRTWGMGKATFQVIGGVWLMYLMFAAASNFALGLHFPL</sequence>
<feature type="transmembrane region" description="Helical" evidence="1">
    <location>
        <begin position="164"/>
        <end position="186"/>
    </location>
</feature>
<keyword evidence="1" id="KW-1133">Transmembrane helix</keyword>
<gene>
    <name evidence="2" type="ORF">GCM10007108_06290</name>
</gene>
<feature type="transmembrane region" description="Helical" evidence="1">
    <location>
        <begin position="47"/>
        <end position="71"/>
    </location>
</feature>
<proteinExistence type="predicted"/>
<evidence type="ECO:0000313" key="3">
    <source>
        <dbReference type="Proteomes" id="UP000632195"/>
    </source>
</evidence>
<reference evidence="2" key="1">
    <citation type="journal article" date="2014" name="Int. J. Syst. Evol. Microbiol.">
        <title>Complete genome sequence of Corynebacterium casei LMG S-19264T (=DSM 44701T), isolated from a smear-ripened cheese.</title>
        <authorList>
            <consortium name="US DOE Joint Genome Institute (JGI-PGF)"/>
            <person name="Walter F."/>
            <person name="Albersmeier A."/>
            <person name="Kalinowski J."/>
            <person name="Ruckert C."/>
        </authorList>
    </citation>
    <scope>NUCLEOTIDE SEQUENCE</scope>
    <source>
        <strain evidence="2">JCM 13583</strain>
    </source>
</reference>
<reference evidence="2" key="2">
    <citation type="submission" date="2022-09" db="EMBL/GenBank/DDBJ databases">
        <authorList>
            <person name="Sun Q."/>
            <person name="Ohkuma M."/>
        </authorList>
    </citation>
    <scope>NUCLEOTIDE SEQUENCE</scope>
    <source>
        <strain evidence="2">JCM 13583</strain>
    </source>
</reference>
<evidence type="ECO:0000256" key="1">
    <source>
        <dbReference type="SAM" id="Phobius"/>
    </source>
</evidence>
<protein>
    <submittedName>
        <fullName evidence="2">Uncharacterized protein</fullName>
    </submittedName>
</protein>
<dbReference type="RefSeq" id="WP_188680233.1">
    <property type="nucleotide sequence ID" value="NZ_BMNY01000001.1"/>
</dbReference>
<keyword evidence="3" id="KW-1185">Reference proteome</keyword>
<comment type="caution">
    <text evidence="2">The sequence shown here is derived from an EMBL/GenBank/DDBJ whole genome shotgun (WGS) entry which is preliminary data.</text>
</comment>
<dbReference type="AlphaFoldDB" id="A0AA37F947"/>
<feature type="transmembrane region" description="Helical" evidence="1">
    <location>
        <begin position="132"/>
        <end position="152"/>
    </location>
</feature>
<feature type="transmembrane region" description="Helical" evidence="1">
    <location>
        <begin position="108"/>
        <end position="126"/>
    </location>
</feature>
<dbReference type="Proteomes" id="UP000632195">
    <property type="component" value="Unassembled WGS sequence"/>
</dbReference>
<dbReference type="EMBL" id="BMNY01000001">
    <property type="protein sequence ID" value="GGM70990.1"/>
    <property type="molecule type" value="Genomic_DNA"/>
</dbReference>
<accession>A0AA37F947</accession>
<name>A0AA37F947_9ARCH</name>
<organism evidence="2 3">
    <name type="scientific">Thermogymnomonas acidicola</name>
    <dbReference type="NCBI Taxonomy" id="399579"/>
    <lineage>
        <taxon>Archaea</taxon>
        <taxon>Methanobacteriati</taxon>
        <taxon>Thermoplasmatota</taxon>
        <taxon>Thermoplasmata</taxon>
        <taxon>Thermoplasmatales</taxon>
        <taxon>Thermogymnomonas</taxon>
    </lineage>
</organism>
<keyword evidence="1" id="KW-0812">Transmembrane</keyword>
<evidence type="ECO:0000313" key="2">
    <source>
        <dbReference type="EMBL" id="GGM70990.1"/>
    </source>
</evidence>
<feature type="transmembrane region" description="Helical" evidence="1">
    <location>
        <begin position="6"/>
        <end position="27"/>
    </location>
</feature>
<feature type="transmembrane region" description="Helical" evidence="1">
    <location>
        <begin position="77"/>
        <end position="96"/>
    </location>
</feature>